<proteinExistence type="predicted"/>
<keyword evidence="1" id="KW-0732">Signal</keyword>
<name>A0ABT2BUM5_9BURK</name>
<comment type="caution">
    <text evidence="2">The sequence shown here is derived from an EMBL/GenBank/DDBJ whole genome shotgun (WGS) entry which is preliminary data.</text>
</comment>
<sequence length="396" mass="42629">MNIFSIALACALACGITSAQAAAPEGPAEELRAQMLRSLHGGVAPAFVLDKDLPLDPALRAEADRLSAEHLERVDKLLPAWLDEERTRQTRAGKAPASTAVYYAVLARLLNELSLWQLEPGDAHYESTTLAVLRSAAGVCDLSGDYRLTDFASRILRIQALPAAERKAMLASERELLAHWGRPRAEPPPWPDPLPQRAAFALLQRGPADAGHPRLALPPRLAAATLGLGRDYTTMHPVERCALQQWWLRESMRAGVTPAAALNAFRYGTMLTAVDRFGDAFDKPGAAEKKDPAGPPPYPGIASHFGATGVTTVSVRVDAAGKPVQAAVTGRKVDVPGIHGVRPVAFENVFDATIETYAAQEGRHYDKASANVPYTFQMVWRLDGDKNATTAKGAKP</sequence>
<accession>A0ABT2BUM5</accession>
<evidence type="ECO:0008006" key="4">
    <source>
        <dbReference type="Google" id="ProtNLM"/>
    </source>
</evidence>
<gene>
    <name evidence="2" type="ORF">NX786_03200</name>
</gene>
<feature type="chain" id="PRO_5046546649" description="TonB C-terminal domain-containing protein" evidence="1">
    <location>
        <begin position="22"/>
        <end position="396"/>
    </location>
</feature>
<evidence type="ECO:0000256" key="1">
    <source>
        <dbReference type="SAM" id="SignalP"/>
    </source>
</evidence>
<evidence type="ECO:0000313" key="3">
    <source>
        <dbReference type="Proteomes" id="UP001165263"/>
    </source>
</evidence>
<protein>
    <recommendedName>
        <fullName evidence="4">TonB C-terminal domain-containing protein</fullName>
    </recommendedName>
</protein>
<dbReference type="Proteomes" id="UP001165263">
    <property type="component" value="Unassembled WGS sequence"/>
</dbReference>
<evidence type="ECO:0000313" key="2">
    <source>
        <dbReference type="EMBL" id="MCS0628336.1"/>
    </source>
</evidence>
<dbReference type="RefSeq" id="WP_259447571.1">
    <property type="nucleotide sequence ID" value="NZ_CP119520.1"/>
</dbReference>
<reference evidence="2" key="1">
    <citation type="submission" date="2022-08" db="EMBL/GenBank/DDBJ databases">
        <title>Reclassification of Massilia species as members of the genera Telluria, Duganella, Pseudoduganella, Mokoshia gen. nov. and Zemynaea gen. nov. using orthogonal and non-orthogonal genome-based approaches.</title>
        <authorList>
            <person name="Bowman J.P."/>
        </authorList>
    </citation>
    <scope>NUCLEOTIDE SEQUENCE</scope>
    <source>
        <strain evidence="2">LMG 11547</strain>
    </source>
</reference>
<dbReference type="EMBL" id="JANUHC010000001">
    <property type="protein sequence ID" value="MCS0628336.1"/>
    <property type="molecule type" value="Genomic_DNA"/>
</dbReference>
<feature type="signal peptide" evidence="1">
    <location>
        <begin position="1"/>
        <end position="21"/>
    </location>
</feature>
<keyword evidence="3" id="KW-1185">Reference proteome</keyword>
<organism evidence="2 3">
    <name type="scientific">Telluria mixta</name>
    <dbReference type="NCBI Taxonomy" id="34071"/>
    <lineage>
        <taxon>Bacteria</taxon>
        <taxon>Pseudomonadati</taxon>
        <taxon>Pseudomonadota</taxon>
        <taxon>Betaproteobacteria</taxon>
        <taxon>Burkholderiales</taxon>
        <taxon>Oxalobacteraceae</taxon>
        <taxon>Telluria group</taxon>
        <taxon>Telluria</taxon>
    </lineage>
</organism>